<dbReference type="AlphaFoldDB" id="A0ABD3CQF6"/>
<keyword evidence="2 5" id="KW-0547">Nucleotide-binding</keyword>
<dbReference type="Gene3D" id="1.10.510.10">
    <property type="entry name" value="Transferase(Phosphotransferase) domain 1"/>
    <property type="match status" value="1"/>
</dbReference>
<comment type="similarity">
    <text evidence="6">Belongs to the protein kinase superfamily.</text>
</comment>
<evidence type="ECO:0000313" key="9">
    <source>
        <dbReference type="Proteomes" id="UP001632038"/>
    </source>
</evidence>
<dbReference type="Pfam" id="PF00069">
    <property type="entry name" value="Pkinase"/>
    <property type="match status" value="1"/>
</dbReference>
<dbReference type="PROSITE" id="PS00108">
    <property type="entry name" value="PROTEIN_KINASE_ST"/>
    <property type="match status" value="1"/>
</dbReference>
<dbReference type="PROSITE" id="PS00107">
    <property type="entry name" value="PROTEIN_KINASE_ATP"/>
    <property type="match status" value="1"/>
</dbReference>
<dbReference type="PANTHER" id="PTHR48011">
    <property type="entry name" value="CCR4-NOT TRANSCRIPTIONAL COMPLEX SUBUNIT CAF120-RELATED"/>
    <property type="match status" value="1"/>
</dbReference>
<evidence type="ECO:0000259" key="7">
    <source>
        <dbReference type="PROSITE" id="PS50011"/>
    </source>
</evidence>
<comment type="caution">
    <text evidence="8">The sequence shown here is derived from an EMBL/GenBank/DDBJ whole genome shotgun (WGS) entry which is preliminary data.</text>
</comment>
<accession>A0ABD3CQF6</accession>
<keyword evidence="1" id="KW-0808">Transferase</keyword>
<keyword evidence="3" id="KW-0418">Kinase</keyword>
<dbReference type="InterPro" id="IPR052751">
    <property type="entry name" value="Plant_MAPKKK"/>
</dbReference>
<evidence type="ECO:0000256" key="4">
    <source>
        <dbReference type="ARBA" id="ARBA00022840"/>
    </source>
</evidence>
<evidence type="ECO:0000256" key="6">
    <source>
        <dbReference type="RuleBase" id="RU000304"/>
    </source>
</evidence>
<evidence type="ECO:0000256" key="1">
    <source>
        <dbReference type="ARBA" id="ARBA00022679"/>
    </source>
</evidence>
<dbReference type="InterPro" id="IPR011009">
    <property type="entry name" value="Kinase-like_dom_sf"/>
</dbReference>
<dbReference type="InterPro" id="IPR008271">
    <property type="entry name" value="Ser/Thr_kinase_AS"/>
</dbReference>
<dbReference type="PROSITE" id="PS50011">
    <property type="entry name" value="PROTEIN_KINASE_DOM"/>
    <property type="match status" value="1"/>
</dbReference>
<dbReference type="GO" id="GO:0004674">
    <property type="term" value="F:protein serine/threonine kinase activity"/>
    <property type="evidence" value="ECO:0007669"/>
    <property type="project" value="UniProtKB-KW"/>
</dbReference>
<evidence type="ECO:0000256" key="3">
    <source>
        <dbReference type="ARBA" id="ARBA00022777"/>
    </source>
</evidence>
<dbReference type="GO" id="GO:0005524">
    <property type="term" value="F:ATP binding"/>
    <property type="evidence" value="ECO:0007669"/>
    <property type="project" value="UniProtKB-UniRule"/>
</dbReference>
<evidence type="ECO:0000256" key="2">
    <source>
        <dbReference type="ARBA" id="ARBA00022741"/>
    </source>
</evidence>
<keyword evidence="6" id="KW-0723">Serine/threonine-protein kinase</keyword>
<dbReference type="InterPro" id="IPR017441">
    <property type="entry name" value="Protein_kinase_ATP_BS"/>
</dbReference>
<dbReference type="SMART" id="SM00220">
    <property type="entry name" value="S_TKc"/>
    <property type="match status" value="1"/>
</dbReference>
<gene>
    <name evidence="8" type="ORF">CASFOL_024811</name>
</gene>
<feature type="binding site" evidence="5">
    <location>
        <position position="47"/>
    </location>
    <ligand>
        <name>ATP</name>
        <dbReference type="ChEBI" id="CHEBI:30616"/>
    </ligand>
</feature>
<dbReference type="SUPFAM" id="SSF56112">
    <property type="entry name" value="Protein kinase-like (PK-like)"/>
    <property type="match status" value="1"/>
</dbReference>
<sequence>MAYVSEYGDGASWVRGRILGKGRFGSVFRATLKNPTSQQLPAVMAVKSSINSYSSTLRHEKQIMNCLKGSSYIIQCYGAEITVGFVPVYNLLLEYGSGGTLSDRIYESCRLSEDEVKEYTRSLLRGLYDIHSHGYVHCDLKPGNILLVPGKDFFTAKIGDFGLSKKGNKNKRRGCSWRGTHMYLSPESVKGYEQEAASDIWALGCVVLEMLTKKRPWKGTKEEILKRIVEGIELPEIPDWISEDAREFVMLNLFREGAWEEVEC</sequence>
<dbReference type="InterPro" id="IPR000719">
    <property type="entry name" value="Prot_kinase_dom"/>
</dbReference>
<evidence type="ECO:0000313" key="8">
    <source>
        <dbReference type="EMBL" id="KAL3631827.1"/>
    </source>
</evidence>
<feature type="domain" description="Protein kinase" evidence="7">
    <location>
        <begin position="13"/>
        <end position="264"/>
    </location>
</feature>
<dbReference type="PANTHER" id="PTHR48011:SF103">
    <property type="entry name" value="MITOGEN-ACTIVATED PROTEIN KINASE KINASE KINASE YODA-LIKE"/>
    <property type="match status" value="1"/>
</dbReference>
<keyword evidence="9" id="KW-1185">Reference proteome</keyword>
<reference evidence="9" key="1">
    <citation type="journal article" date="2024" name="IScience">
        <title>Strigolactones Initiate the Formation of Haustorium-like Structures in Castilleja.</title>
        <authorList>
            <person name="Buerger M."/>
            <person name="Peterson D."/>
            <person name="Chory J."/>
        </authorList>
    </citation>
    <scope>NUCLEOTIDE SEQUENCE [LARGE SCALE GENOMIC DNA]</scope>
</reference>
<name>A0ABD3CQF6_9LAMI</name>
<keyword evidence="4 5" id="KW-0067">ATP-binding</keyword>
<dbReference type="Proteomes" id="UP001632038">
    <property type="component" value="Unassembled WGS sequence"/>
</dbReference>
<dbReference type="EMBL" id="JAVIJP010000032">
    <property type="protein sequence ID" value="KAL3631827.1"/>
    <property type="molecule type" value="Genomic_DNA"/>
</dbReference>
<organism evidence="8 9">
    <name type="scientific">Castilleja foliolosa</name>
    <dbReference type="NCBI Taxonomy" id="1961234"/>
    <lineage>
        <taxon>Eukaryota</taxon>
        <taxon>Viridiplantae</taxon>
        <taxon>Streptophyta</taxon>
        <taxon>Embryophyta</taxon>
        <taxon>Tracheophyta</taxon>
        <taxon>Spermatophyta</taxon>
        <taxon>Magnoliopsida</taxon>
        <taxon>eudicotyledons</taxon>
        <taxon>Gunneridae</taxon>
        <taxon>Pentapetalae</taxon>
        <taxon>asterids</taxon>
        <taxon>lamiids</taxon>
        <taxon>Lamiales</taxon>
        <taxon>Orobanchaceae</taxon>
        <taxon>Pedicularideae</taxon>
        <taxon>Castillejinae</taxon>
        <taxon>Castilleja</taxon>
    </lineage>
</organism>
<protein>
    <recommendedName>
        <fullName evidence="7">Protein kinase domain-containing protein</fullName>
    </recommendedName>
</protein>
<evidence type="ECO:0000256" key="5">
    <source>
        <dbReference type="PROSITE-ProRule" id="PRU10141"/>
    </source>
</evidence>
<proteinExistence type="inferred from homology"/>